<dbReference type="EMBL" id="MU393498">
    <property type="protein sequence ID" value="KAI4863732.1"/>
    <property type="molecule type" value="Genomic_DNA"/>
</dbReference>
<organism evidence="1 2">
    <name type="scientific">Hypoxylon rubiginosum</name>
    <dbReference type="NCBI Taxonomy" id="110542"/>
    <lineage>
        <taxon>Eukaryota</taxon>
        <taxon>Fungi</taxon>
        <taxon>Dikarya</taxon>
        <taxon>Ascomycota</taxon>
        <taxon>Pezizomycotina</taxon>
        <taxon>Sordariomycetes</taxon>
        <taxon>Xylariomycetidae</taxon>
        <taxon>Xylariales</taxon>
        <taxon>Hypoxylaceae</taxon>
        <taxon>Hypoxylon</taxon>
    </lineage>
</organism>
<evidence type="ECO:0000313" key="2">
    <source>
        <dbReference type="Proteomes" id="UP001497700"/>
    </source>
</evidence>
<evidence type="ECO:0000313" key="1">
    <source>
        <dbReference type="EMBL" id="KAI4863732.1"/>
    </source>
</evidence>
<dbReference type="Proteomes" id="UP001497700">
    <property type="component" value="Unassembled WGS sequence"/>
</dbReference>
<sequence length="350" mass="38369">MNNDSTPTTPADPHRTSHAHHEDDADADGPAQPAVSDHEHEPDQNGRATTTQNPSLSQAAKDGLKKKLQFMMHLSISLDTVVYAELCALYYMDCSFFRLVIRWVAQSLFISPKADDSVLIIPNFHVSAILGPNVLCILIHLIASLPEAGEASRGYLHGGILFDFVGQKAPTSKLSLLLLDVMVFALQCFMLTVNMEKERIRKVVKPRRLLDSQEDATGVAATTQDLDAEERGVLRDAPVMDETQDIEMQSLGRENVSSGQDSVEERTGLLRRTTTPTSDLESLNETLRSGNAVLANFQVRQALRTAWNNRANSPETAAAYAIQNVGYNATLAALAAQRRARLAAAQPRQP</sequence>
<keyword evidence="2" id="KW-1185">Reference proteome</keyword>
<accession>A0ACB9YWV0</accession>
<comment type="caution">
    <text evidence="1">The sequence shown here is derived from an EMBL/GenBank/DDBJ whole genome shotgun (WGS) entry which is preliminary data.</text>
</comment>
<protein>
    <submittedName>
        <fullName evidence="1">DUF1746-domain-containing protein</fullName>
    </submittedName>
</protein>
<proteinExistence type="predicted"/>
<name>A0ACB9YWV0_9PEZI</name>
<gene>
    <name evidence="1" type="ORF">F4820DRAFT_449698</name>
</gene>
<reference evidence="1 2" key="1">
    <citation type="journal article" date="2022" name="New Phytol.">
        <title>Ecological generalism drives hyperdiversity of secondary metabolite gene clusters in xylarialean endophytes.</title>
        <authorList>
            <person name="Franco M.E.E."/>
            <person name="Wisecaver J.H."/>
            <person name="Arnold A.E."/>
            <person name="Ju Y.M."/>
            <person name="Slot J.C."/>
            <person name="Ahrendt S."/>
            <person name="Moore L.P."/>
            <person name="Eastman K.E."/>
            <person name="Scott K."/>
            <person name="Konkel Z."/>
            <person name="Mondo S.J."/>
            <person name="Kuo A."/>
            <person name="Hayes R.D."/>
            <person name="Haridas S."/>
            <person name="Andreopoulos B."/>
            <person name="Riley R."/>
            <person name="LaButti K."/>
            <person name="Pangilinan J."/>
            <person name="Lipzen A."/>
            <person name="Amirebrahimi M."/>
            <person name="Yan J."/>
            <person name="Adam C."/>
            <person name="Keymanesh K."/>
            <person name="Ng V."/>
            <person name="Louie K."/>
            <person name="Northen T."/>
            <person name="Drula E."/>
            <person name="Henrissat B."/>
            <person name="Hsieh H.M."/>
            <person name="Youens-Clark K."/>
            <person name="Lutzoni F."/>
            <person name="Miadlikowska J."/>
            <person name="Eastwood D.C."/>
            <person name="Hamelin R.C."/>
            <person name="Grigoriev I.V."/>
            <person name="U'Ren J.M."/>
        </authorList>
    </citation>
    <scope>NUCLEOTIDE SEQUENCE [LARGE SCALE GENOMIC DNA]</scope>
    <source>
        <strain evidence="1 2">CBS 119005</strain>
    </source>
</reference>